<protein>
    <submittedName>
        <fullName evidence="6">Outer membrane protein assembly factor BamE</fullName>
    </submittedName>
</protein>
<dbReference type="Pfam" id="PF04355">
    <property type="entry name" value="BamE"/>
    <property type="match status" value="1"/>
</dbReference>
<gene>
    <name evidence="6" type="ORF">WJT86_06215</name>
</gene>
<name>A0ABV0BIC9_9HYPH</name>
<dbReference type="RefSeq" id="WP_346336659.1">
    <property type="nucleotide sequence ID" value="NZ_JBBYXI010000002.1"/>
</dbReference>
<evidence type="ECO:0000256" key="2">
    <source>
        <dbReference type="ARBA" id="ARBA00023136"/>
    </source>
</evidence>
<evidence type="ECO:0000256" key="4">
    <source>
        <dbReference type="SAM" id="SignalP"/>
    </source>
</evidence>
<dbReference type="InterPro" id="IPR007450">
    <property type="entry name" value="BamE_dom"/>
</dbReference>
<dbReference type="PANTHER" id="PTHR37482:SF1">
    <property type="entry name" value="OUTER MEMBRANE PROTEIN ASSEMBLY FACTOR BAME"/>
    <property type="match status" value="1"/>
</dbReference>
<feature type="signal peptide" evidence="4">
    <location>
        <begin position="1"/>
        <end position="23"/>
    </location>
</feature>
<keyword evidence="3" id="KW-0998">Cell outer membrane</keyword>
<reference evidence="6 7" key="1">
    <citation type="submission" date="2024-04" db="EMBL/GenBank/DDBJ databases">
        <title>A novel species isolated from cricket.</title>
        <authorList>
            <person name="Wang H.-C."/>
        </authorList>
    </citation>
    <scope>NUCLEOTIDE SEQUENCE [LARGE SCALE GENOMIC DNA]</scope>
    <source>
        <strain evidence="6 7">WL0021</strain>
    </source>
</reference>
<organism evidence="6 7">
    <name type="scientific">Hohaiivirga grylli</name>
    <dbReference type="NCBI Taxonomy" id="3133970"/>
    <lineage>
        <taxon>Bacteria</taxon>
        <taxon>Pseudomonadati</taxon>
        <taxon>Pseudomonadota</taxon>
        <taxon>Alphaproteobacteria</taxon>
        <taxon>Hyphomicrobiales</taxon>
        <taxon>Methylobacteriaceae</taxon>
        <taxon>Hohaiivirga</taxon>
    </lineage>
</organism>
<evidence type="ECO:0000259" key="5">
    <source>
        <dbReference type="Pfam" id="PF04355"/>
    </source>
</evidence>
<dbReference type="InterPro" id="IPR037873">
    <property type="entry name" value="BamE-like"/>
</dbReference>
<comment type="caution">
    <text evidence="6">The sequence shown here is derived from an EMBL/GenBank/DDBJ whole genome shotgun (WGS) entry which is preliminary data.</text>
</comment>
<proteinExistence type="predicted"/>
<dbReference type="PROSITE" id="PS51257">
    <property type="entry name" value="PROKAR_LIPOPROTEIN"/>
    <property type="match status" value="1"/>
</dbReference>
<feature type="domain" description="Outer membrane protein assembly factor BamE" evidence="5">
    <location>
        <begin position="35"/>
        <end position="109"/>
    </location>
</feature>
<evidence type="ECO:0000313" key="6">
    <source>
        <dbReference type="EMBL" id="MEN3930659.1"/>
    </source>
</evidence>
<dbReference type="InterPro" id="IPR026592">
    <property type="entry name" value="BamE"/>
</dbReference>
<keyword evidence="1 4" id="KW-0732">Signal</keyword>
<keyword evidence="7" id="KW-1185">Reference proteome</keyword>
<keyword evidence="2" id="KW-0472">Membrane</keyword>
<accession>A0ABV0BIC9</accession>
<dbReference type="Gene3D" id="3.30.1450.10">
    <property type="match status" value="1"/>
</dbReference>
<feature type="chain" id="PRO_5047536171" evidence="4">
    <location>
        <begin position="24"/>
        <end position="154"/>
    </location>
</feature>
<dbReference type="EMBL" id="JBBYXI010000002">
    <property type="protein sequence ID" value="MEN3930659.1"/>
    <property type="molecule type" value="Genomic_DNA"/>
</dbReference>
<evidence type="ECO:0000256" key="3">
    <source>
        <dbReference type="ARBA" id="ARBA00023237"/>
    </source>
</evidence>
<evidence type="ECO:0000256" key="1">
    <source>
        <dbReference type="ARBA" id="ARBA00022729"/>
    </source>
</evidence>
<dbReference type="PANTHER" id="PTHR37482">
    <property type="entry name" value="OUTER MEMBRANE PROTEIN ASSEMBLY FACTOR BAME"/>
    <property type="match status" value="1"/>
</dbReference>
<evidence type="ECO:0000313" key="7">
    <source>
        <dbReference type="Proteomes" id="UP001418637"/>
    </source>
</evidence>
<sequence>MIRRNRSAIARLAVAAVMGLALAGCSKIGESYQRGYILDEAALASVKKGTSAEQVLHTLGTPSTVSTVGNKTWYYISENSHRKAQFLPEKTDDRRVTAIYFNSAMRVERTALYGLQDGVVFDFISRSTPAAGVEQNFVGQLFRGLTRFDPITTN</sequence>
<dbReference type="Proteomes" id="UP001418637">
    <property type="component" value="Unassembled WGS sequence"/>
</dbReference>